<dbReference type="PRINTS" id="PR00722">
    <property type="entry name" value="CHYMOTRYPSIN"/>
</dbReference>
<dbReference type="PROSITE" id="PS00134">
    <property type="entry name" value="TRYPSIN_HIS"/>
    <property type="match status" value="1"/>
</dbReference>
<keyword evidence="9" id="KW-1185">Reference proteome</keyword>
<dbReference type="CDD" id="cd00190">
    <property type="entry name" value="Tryp_SPc"/>
    <property type="match status" value="1"/>
</dbReference>
<keyword evidence="7" id="KW-0732">Signal</keyword>
<keyword evidence="3 6" id="KW-0720">Serine protease</keyword>
<sequence length="301" mass="32301">MFWLAFTILLSAARPGEAQWLFGGGGSTGLSSSGQNDANCGVPSVGLNARIIGGQYGSQGMFPWQVSLQNLAQGGSHGCGGSLFNNQWVITAGHCVEGMTNPGLWRVRVGLASLQYYENGEQEFSVSKIIMHPSYHASSAGFPRNDVALMKLSSPATVSNYVNNICLPDRDASVGTSNCLVSGWGVYDIQSQYWGQAPLSATLKWTYAPILDPGYCSQNYIWGSEMVSSIMVCAGYDHGQDDACNGDSGGPFICPSPDGTRWELQGIVSWGEQPCGAQYKPSAYTRVTAFKSWIQQTIQSN</sequence>
<evidence type="ECO:0000256" key="4">
    <source>
        <dbReference type="ARBA" id="ARBA00023157"/>
    </source>
</evidence>
<dbReference type="PROSITE" id="PS50240">
    <property type="entry name" value="TRYPSIN_DOM"/>
    <property type="match status" value="1"/>
</dbReference>
<evidence type="ECO:0000256" key="1">
    <source>
        <dbReference type="ARBA" id="ARBA00022670"/>
    </source>
</evidence>
<evidence type="ECO:0000256" key="5">
    <source>
        <dbReference type="ARBA" id="ARBA00023180"/>
    </source>
</evidence>
<dbReference type="SMART" id="SM00020">
    <property type="entry name" value="Tryp_SPc"/>
    <property type="match status" value="1"/>
</dbReference>
<dbReference type="KEGG" id="bbel:109466638"/>
<dbReference type="InterPro" id="IPR018114">
    <property type="entry name" value="TRYPSIN_HIS"/>
</dbReference>
<dbReference type="GO" id="GO:0006508">
    <property type="term" value="P:proteolysis"/>
    <property type="evidence" value="ECO:0007669"/>
    <property type="project" value="UniProtKB-KW"/>
</dbReference>
<keyword evidence="4" id="KW-1015">Disulfide bond</keyword>
<dbReference type="Pfam" id="PF00089">
    <property type="entry name" value="Trypsin"/>
    <property type="match status" value="1"/>
</dbReference>
<dbReference type="AlphaFoldDB" id="A0A6P4YMJ8"/>
<evidence type="ECO:0000256" key="3">
    <source>
        <dbReference type="ARBA" id="ARBA00022825"/>
    </source>
</evidence>
<dbReference type="Proteomes" id="UP000515135">
    <property type="component" value="Unplaced"/>
</dbReference>
<feature type="chain" id="PRO_5028085437" evidence="7">
    <location>
        <begin position="19"/>
        <end position="301"/>
    </location>
</feature>
<dbReference type="InterPro" id="IPR033116">
    <property type="entry name" value="TRYPSIN_SER"/>
</dbReference>
<evidence type="ECO:0000256" key="6">
    <source>
        <dbReference type="RuleBase" id="RU363034"/>
    </source>
</evidence>
<feature type="domain" description="Peptidase S1" evidence="8">
    <location>
        <begin position="51"/>
        <end position="299"/>
    </location>
</feature>
<gene>
    <name evidence="10" type="primary">LOC109466638</name>
</gene>
<name>A0A6P4YMJ8_BRABE</name>
<accession>A0A6P4YMJ8</accession>
<feature type="signal peptide" evidence="7">
    <location>
        <begin position="1"/>
        <end position="18"/>
    </location>
</feature>
<dbReference type="FunFam" id="2.40.10.10:FF:000003">
    <property type="entry name" value="Transmembrane serine protease 3"/>
    <property type="match status" value="1"/>
</dbReference>
<dbReference type="PANTHER" id="PTHR24252:SF27">
    <property type="entry name" value="TRANSMEMBRANE PROTEASE SERINE 3-LIKE"/>
    <property type="match status" value="1"/>
</dbReference>
<organism evidence="9 10">
    <name type="scientific">Branchiostoma belcheri</name>
    <name type="common">Amphioxus</name>
    <dbReference type="NCBI Taxonomy" id="7741"/>
    <lineage>
        <taxon>Eukaryota</taxon>
        <taxon>Metazoa</taxon>
        <taxon>Chordata</taxon>
        <taxon>Cephalochordata</taxon>
        <taxon>Leptocardii</taxon>
        <taxon>Amphioxiformes</taxon>
        <taxon>Branchiostomatidae</taxon>
        <taxon>Branchiostoma</taxon>
    </lineage>
</organism>
<proteinExistence type="predicted"/>
<dbReference type="GO" id="GO:0004252">
    <property type="term" value="F:serine-type endopeptidase activity"/>
    <property type="evidence" value="ECO:0007669"/>
    <property type="project" value="InterPro"/>
</dbReference>
<evidence type="ECO:0000256" key="2">
    <source>
        <dbReference type="ARBA" id="ARBA00022801"/>
    </source>
</evidence>
<dbReference type="PROSITE" id="PS00135">
    <property type="entry name" value="TRYPSIN_SER"/>
    <property type="match status" value="1"/>
</dbReference>
<keyword evidence="5" id="KW-0325">Glycoprotein</keyword>
<evidence type="ECO:0000313" key="10">
    <source>
        <dbReference type="RefSeq" id="XP_019619927.1"/>
    </source>
</evidence>
<dbReference type="Gene3D" id="2.40.10.10">
    <property type="entry name" value="Trypsin-like serine proteases"/>
    <property type="match status" value="1"/>
</dbReference>
<dbReference type="RefSeq" id="XP_019619927.1">
    <property type="nucleotide sequence ID" value="XM_019764368.1"/>
</dbReference>
<dbReference type="InterPro" id="IPR001314">
    <property type="entry name" value="Peptidase_S1A"/>
</dbReference>
<dbReference type="InterPro" id="IPR001254">
    <property type="entry name" value="Trypsin_dom"/>
</dbReference>
<evidence type="ECO:0000259" key="8">
    <source>
        <dbReference type="PROSITE" id="PS50240"/>
    </source>
</evidence>
<dbReference type="PANTHER" id="PTHR24252">
    <property type="entry name" value="ACROSIN-RELATED"/>
    <property type="match status" value="1"/>
</dbReference>
<dbReference type="OrthoDB" id="5918597at2759"/>
<dbReference type="SUPFAM" id="SSF50494">
    <property type="entry name" value="Trypsin-like serine proteases"/>
    <property type="match status" value="1"/>
</dbReference>
<keyword evidence="2 6" id="KW-0378">Hydrolase</keyword>
<evidence type="ECO:0000256" key="7">
    <source>
        <dbReference type="SAM" id="SignalP"/>
    </source>
</evidence>
<reference evidence="10" key="1">
    <citation type="submission" date="2025-08" db="UniProtKB">
        <authorList>
            <consortium name="RefSeq"/>
        </authorList>
    </citation>
    <scope>IDENTIFICATION</scope>
    <source>
        <tissue evidence="10">Gonad</tissue>
    </source>
</reference>
<dbReference type="InterPro" id="IPR043504">
    <property type="entry name" value="Peptidase_S1_PA_chymotrypsin"/>
</dbReference>
<keyword evidence="1 6" id="KW-0645">Protease</keyword>
<dbReference type="InterPro" id="IPR009003">
    <property type="entry name" value="Peptidase_S1_PA"/>
</dbReference>
<dbReference type="GeneID" id="109466638"/>
<evidence type="ECO:0000313" key="9">
    <source>
        <dbReference type="Proteomes" id="UP000515135"/>
    </source>
</evidence>
<protein>
    <submittedName>
        <fullName evidence="10">Trypsin-like</fullName>
    </submittedName>
</protein>